<evidence type="ECO:0000256" key="10">
    <source>
        <dbReference type="SAM" id="MobiDB-lite"/>
    </source>
</evidence>
<evidence type="ECO:0000256" key="5">
    <source>
        <dbReference type="ARBA" id="ARBA00023159"/>
    </source>
</evidence>
<evidence type="ECO:0000256" key="1">
    <source>
        <dbReference type="ARBA" id="ARBA00004123"/>
    </source>
</evidence>
<dbReference type="Proteomes" id="UP001359485">
    <property type="component" value="Unassembled WGS sequence"/>
</dbReference>
<evidence type="ECO:0000313" key="12">
    <source>
        <dbReference type="EMBL" id="KAK6634529.1"/>
    </source>
</evidence>
<evidence type="ECO:0000256" key="8">
    <source>
        <dbReference type="ARBA" id="ARBA00025687"/>
    </source>
</evidence>
<evidence type="ECO:0000256" key="4">
    <source>
        <dbReference type="ARBA" id="ARBA00023015"/>
    </source>
</evidence>
<gene>
    <name evidence="12" type="ORF">RUM43_011930</name>
    <name evidence="11" type="ORF">RUM44_006398</name>
</gene>
<dbReference type="EMBL" id="JAWJWF010000048">
    <property type="protein sequence ID" value="KAK6619998.1"/>
    <property type="molecule type" value="Genomic_DNA"/>
</dbReference>
<evidence type="ECO:0000256" key="7">
    <source>
        <dbReference type="ARBA" id="ARBA00023242"/>
    </source>
</evidence>
<comment type="function">
    <text evidence="8">Component of the Mediator complex, a coactivator involved in the regulated transcription of nearly all RNA polymerase II-dependent genes. Mediator functions as a bridge to convey information from gene-specific regulatory proteins to the basal RNA polymerase II transcription machinery. Mediator is recruited to promoters by direct interactions with regulatory proteins and serves as a scaffold for the assembly of a functional preinitiation complex with RNA polymerase II and the general transcription factors.</text>
</comment>
<keyword evidence="7" id="KW-0539">Nucleus</keyword>
<keyword evidence="13" id="KW-1185">Reference proteome</keyword>
<dbReference type="Proteomes" id="UP001372834">
    <property type="component" value="Unassembled WGS sequence"/>
</dbReference>
<dbReference type="PANTHER" id="PTHR31705">
    <property type="entry name" value="MEDIATOR OF RNA POLYMERASE II TRANSCRIPTION SUBUNIT 30"/>
    <property type="match status" value="1"/>
</dbReference>
<sequence length="272" mass="29921">MAGTQHPYTSGFPPSQQQAGIHNSLVGQFNNTGVPNMTGVRGTSLQFNLGPTSQTANQTAPNSVPVQSQPNSQGGTGTPNGGTGDNINNSQGGANTVPGRGTSGAPPDNTTQTTQASRDINTASLCKIGQETVQDIVSRTQEIFQTLKTIQPPNGTIPGSNTSNEKKAKIQEQLKTIRLLFKRLRLIYEKCNENTQLQGMEYTHIESLIPLKDEWDMKSEERKNSEAYRQASEECKDLMEQVAMKNKHLKEIVDHLRRIIWEINTMLAMRRS</sequence>
<dbReference type="EMBL" id="JAWJWE010000005">
    <property type="protein sequence ID" value="KAK6634529.1"/>
    <property type="molecule type" value="Genomic_DNA"/>
</dbReference>
<organism evidence="12 14">
    <name type="scientific">Polyplax serrata</name>
    <name type="common">Common mouse louse</name>
    <dbReference type="NCBI Taxonomy" id="468196"/>
    <lineage>
        <taxon>Eukaryota</taxon>
        <taxon>Metazoa</taxon>
        <taxon>Ecdysozoa</taxon>
        <taxon>Arthropoda</taxon>
        <taxon>Hexapoda</taxon>
        <taxon>Insecta</taxon>
        <taxon>Pterygota</taxon>
        <taxon>Neoptera</taxon>
        <taxon>Paraneoptera</taxon>
        <taxon>Psocodea</taxon>
        <taxon>Troctomorpha</taxon>
        <taxon>Phthiraptera</taxon>
        <taxon>Anoplura</taxon>
        <taxon>Polyplacidae</taxon>
        <taxon>Polyplax</taxon>
    </lineage>
</organism>
<dbReference type="PANTHER" id="PTHR31705:SF4">
    <property type="entry name" value="MEDIATOR OF RNA POLYMERASE II TRANSCRIPTION SUBUNIT 30"/>
    <property type="match status" value="1"/>
</dbReference>
<name>A0AAN8S6N6_POLSC</name>
<evidence type="ECO:0000256" key="6">
    <source>
        <dbReference type="ARBA" id="ARBA00023163"/>
    </source>
</evidence>
<comment type="caution">
    <text evidence="12">The sequence shown here is derived from an EMBL/GenBank/DDBJ whole genome shotgun (WGS) entry which is preliminary data.</text>
</comment>
<protein>
    <recommendedName>
        <fullName evidence="3">Mediator of RNA polymerase II transcription subunit 30</fullName>
    </recommendedName>
    <alternativeName>
        <fullName evidence="9">Mediator complex subunit 30</fullName>
    </alternativeName>
</protein>
<feature type="compositionally biased region" description="Gly residues" evidence="10">
    <location>
        <begin position="74"/>
        <end position="84"/>
    </location>
</feature>
<comment type="similarity">
    <text evidence="2">Belongs to the Mediator complex subunit 30 family.</text>
</comment>
<reference evidence="12 14" key="1">
    <citation type="submission" date="2023-10" db="EMBL/GenBank/DDBJ databases">
        <title>Genomes of two closely related lineages of the louse Polyplax serrata with different host specificities.</title>
        <authorList>
            <person name="Martinu J."/>
            <person name="Tarabai H."/>
            <person name="Stefka J."/>
            <person name="Hypsa V."/>
        </authorList>
    </citation>
    <scope>NUCLEOTIDE SEQUENCE [LARGE SCALE GENOMIC DNA]</scope>
    <source>
        <strain evidence="11">98ZLc_SE</strain>
        <strain evidence="12">HR10_N</strain>
    </source>
</reference>
<keyword evidence="6" id="KW-0804">Transcription</keyword>
<dbReference type="GO" id="GO:0045893">
    <property type="term" value="P:positive regulation of DNA-templated transcription"/>
    <property type="evidence" value="ECO:0007669"/>
    <property type="project" value="TreeGrafter"/>
</dbReference>
<dbReference type="GO" id="GO:0016592">
    <property type="term" value="C:mediator complex"/>
    <property type="evidence" value="ECO:0007669"/>
    <property type="project" value="TreeGrafter"/>
</dbReference>
<evidence type="ECO:0000313" key="11">
    <source>
        <dbReference type="EMBL" id="KAK6619998.1"/>
    </source>
</evidence>
<feature type="region of interest" description="Disordered" evidence="10">
    <location>
        <begin position="32"/>
        <end position="116"/>
    </location>
</feature>
<evidence type="ECO:0000313" key="13">
    <source>
        <dbReference type="Proteomes" id="UP001359485"/>
    </source>
</evidence>
<keyword evidence="4" id="KW-0805">Transcription regulation</keyword>
<feature type="compositionally biased region" description="Polar residues" evidence="10">
    <location>
        <begin position="32"/>
        <end position="73"/>
    </location>
</feature>
<dbReference type="GO" id="GO:0003712">
    <property type="term" value="F:transcription coregulator activity"/>
    <property type="evidence" value="ECO:0007669"/>
    <property type="project" value="TreeGrafter"/>
</dbReference>
<comment type="subcellular location">
    <subcellularLocation>
        <location evidence="1">Nucleus</location>
    </subcellularLocation>
</comment>
<evidence type="ECO:0000313" key="14">
    <source>
        <dbReference type="Proteomes" id="UP001372834"/>
    </source>
</evidence>
<evidence type="ECO:0000256" key="9">
    <source>
        <dbReference type="ARBA" id="ARBA00031981"/>
    </source>
</evidence>
<evidence type="ECO:0000256" key="3">
    <source>
        <dbReference type="ARBA" id="ARBA00019664"/>
    </source>
</evidence>
<dbReference type="Pfam" id="PF11315">
    <property type="entry name" value="Med30"/>
    <property type="match status" value="1"/>
</dbReference>
<evidence type="ECO:0000256" key="2">
    <source>
        <dbReference type="ARBA" id="ARBA00010606"/>
    </source>
</evidence>
<accession>A0AAN8S6N6</accession>
<dbReference type="AlphaFoldDB" id="A0AAN8S6N6"/>
<keyword evidence="5" id="KW-0010">Activator</keyword>
<proteinExistence type="inferred from homology"/>
<dbReference type="InterPro" id="IPR021019">
    <property type="entry name" value="Mediator_Med30_met"/>
</dbReference>